<dbReference type="InterPro" id="IPR002710">
    <property type="entry name" value="Dilute_dom"/>
</dbReference>
<evidence type="ECO:0000313" key="3">
    <source>
        <dbReference type="WBParaSite" id="SMTH1_3360.1"/>
    </source>
</evidence>
<reference evidence="3" key="1">
    <citation type="submission" date="2023-11" db="UniProtKB">
        <authorList>
            <consortium name="WormBaseParasite"/>
        </authorList>
    </citation>
    <scope>IDENTIFICATION</scope>
</reference>
<proteinExistence type="predicted"/>
<name>A0AA85B5I7_9TREM</name>
<evidence type="ECO:0000313" key="2">
    <source>
        <dbReference type="Proteomes" id="UP000050791"/>
    </source>
</evidence>
<feature type="domain" description="Dilute" evidence="1">
    <location>
        <begin position="1"/>
        <end position="79"/>
    </location>
</feature>
<sequence length="79" mass="9295">MNERARITSNRHCSEKQQQYSEVFSSKHNTTLKILSEIINCLHSVYVNPAFIVQLFAHLLHRLNARLFNFIIGYDCEKN</sequence>
<evidence type="ECO:0000259" key="1">
    <source>
        <dbReference type="PROSITE" id="PS51126"/>
    </source>
</evidence>
<accession>A0AA85B5I7</accession>
<protein>
    <recommendedName>
        <fullName evidence="1">Dilute domain-containing protein</fullName>
    </recommendedName>
</protein>
<dbReference type="Proteomes" id="UP000050791">
    <property type="component" value="Unassembled WGS sequence"/>
</dbReference>
<dbReference type="AlphaFoldDB" id="A0AA85B5I7"/>
<dbReference type="PROSITE" id="PS51126">
    <property type="entry name" value="DILUTE"/>
    <property type="match status" value="1"/>
</dbReference>
<organism evidence="2 3">
    <name type="scientific">Schistosoma mattheei</name>
    <dbReference type="NCBI Taxonomy" id="31246"/>
    <lineage>
        <taxon>Eukaryota</taxon>
        <taxon>Metazoa</taxon>
        <taxon>Spiralia</taxon>
        <taxon>Lophotrochozoa</taxon>
        <taxon>Platyhelminthes</taxon>
        <taxon>Trematoda</taxon>
        <taxon>Digenea</taxon>
        <taxon>Strigeidida</taxon>
        <taxon>Schistosomatoidea</taxon>
        <taxon>Schistosomatidae</taxon>
        <taxon>Schistosoma</taxon>
    </lineage>
</organism>
<dbReference type="WBParaSite" id="SMTH1_3360.1">
    <property type="protein sequence ID" value="SMTH1_3360.1"/>
    <property type="gene ID" value="SMTH1_3360"/>
</dbReference>